<dbReference type="NCBIfam" id="NF041497">
    <property type="entry name" value="MobV"/>
    <property type="match status" value="1"/>
</dbReference>
<dbReference type="KEGG" id="nai:NECAME_18058"/>
<accession>W2TDK0</accession>
<organism evidence="1 2">
    <name type="scientific">Necator americanus</name>
    <name type="common">Human hookworm</name>
    <dbReference type="NCBI Taxonomy" id="51031"/>
    <lineage>
        <taxon>Eukaryota</taxon>
        <taxon>Metazoa</taxon>
        <taxon>Ecdysozoa</taxon>
        <taxon>Nematoda</taxon>
        <taxon>Chromadorea</taxon>
        <taxon>Rhabditida</taxon>
        <taxon>Rhabditina</taxon>
        <taxon>Rhabditomorpha</taxon>
        <taxon>Strongyloidea</taxon>
        <taxon>Ancylostomatidae</taxon>
        <taxon>Bunostominae</taxon>
        <taxon>Necator</taxon>
    </lineage>
</organism>
<dbReference type="InterPro" id="IPR001668">
    <property type="entry name" value="Mob_Pre"/>
</dbReference>
<feature type="non-terminal residue" evidence="1">
    <location>
        <position position="1"/>
    </location>
</feature>
<reference evidence="2" key="1">
    <citation type="journal article" date="2014" name="Nat. Genet.">
        <title>Genome of the human hookworm Necator americanus.</title>
        <authorList>
            <person name="Tang Y.T."/>
            <person name="Gao X."/>
            <person name="Rosa B.A."/>
            <person name="Abubucker S."/>
            <person name="Hallsworth-Pepin K."/>
            <person name="Martin J."/>
            <person name="Tyagi R."/>
            <person name="Heizer E."/>
            <person name="Zhang X."/>
            <person name="Bhonagiri-Palsikar V."/>
            <person name="Minx P."/>
            <person name="Warren W.C."/>
            <person name="Wang Q."/>
            <person name="Zhan B."/>
            <person name="Hotez P.J."/>
            <person name="Sternberg P.W."/>
            <person name="Dougall A."/>
            <person name="Gaze S.T."/>
            <person name="Mulvenna J."/>
            <person name="Sotillo J."/>
            <person name="Ranganathan S."/>
            <person name="Rabelo E.M."/>
            <person name="Wilson R.K."/>
            <person name="Felgner P.L."/>
            <person name="Bethony J."/>
            <person name="Hawdon J.M."/>
            <person name="Gasser R.B."/>
            <person name="Loukas A."/>
            <person name="Mitreva M."/>
        </authorList>
    </citation>
    <scope>NUCLEOTIDE SEQUENCE [LARGE SCALE GENOMIC DNA]</scope>
</reference>
<dbReference type="GO" id="GO:0003677">
    <property type="term" value="F:DNA binding"/>
    <property type="evidence" value="ECO:0007669"/>
    <property type="project" value="InterPro"/>
</dbReference>
<evidence type="ECO:0000313" key="1">
    <source>
        <dbReference type="EMBL" id="ETN79898.1"/>
    </source>
</evidence>
<dbReference type="Pfam" id="PF01076">
    <property type="entry name" value="Mob_Pre"/>
    <property type="match status" value="1"/>
</dbReference>
<keyword evidence="2" id="KW-1185">Reference proteome</keyword>
<protein>
    <recommendedName>
        <fullName evidence="3">Plasmid recombination enzyme</fullName>
    </recommendedName>
</protein>
<sequence length="709" mass="81287">WLQNRWLNVCAKTGLVDISDDKKVDAFLKHSLDVKFNCSTSDYLAKFDDKANWGVDREIAKASSKNGKKNGMHPFELAFQGYSQLFIEYTEAIKGKAQLFWSRDLKKKVGIVDISDEEISEEDKKEEDTVIGFLRKIEDWKTVTAYELRSKILDMVEDGFDIIAIRRYIADYEQNAVIMFAILRTKRIKDNVAVGKTLAHNLRSKYNQNVDKSRSNQNEILIDELCFQNANDDEGYSGILEKYYQSAGAKQKDNSVKAMEFVLTASPAFFENAKAKDIQEWKKAQIEFAKKEFGENLKFAVLHLDEKTPHLHLIVSVEEKKTVKFKNRYGSGEKEQISLNARRFNREYLKSLQTRYAEHNEKFGLSRGLRNSKATHRTLKTFYKNVDVANNKNYESSIRKIISKKLLEKKNMFGYIKTDDALNIVAPILNDVFKKLKAFKTLSNFNSIENIAELEKVLNDKQSIEKLRKEYFDAVKNYSSIKKENEELKARIEKYEQKPKLDKNHKNRIGKATKRGFEQSEKAPLGSIAKSTSPCPSVDTVISAIRTARSKRFELLSSVRSIYLAEGTRQGLELPTKYHRTTLCKHAVTGSEVLLMKGKNPETNKPRGYFTGLQTCGSVWTCPICANRIQEQRRGEIAQAMKFLCAEAQGKQAVMITFTFPHTVSDKLKELLEKFSKSLMTFKSGKAFVGFKNKYGFEGLIRSLEITRG</sequence>
<evidence type="ECO:0008006" key="3">
    <source>
        <dbReference type="Google" id="ProtNLM"/>
    </source>
</evidence>
<dbReference type="AlphaFoldDB" id="W2TDK0"/>
<dbReference type="CDD" id="cd17242">
    <property type="entry name" value="MobM_relaxase"/>
    <property type="match status" value="1"/>
</dbReference>
<gene>
    <name evidence="1" type="ORF">NECAME_18058</name>
</gene>
<dbReference type="Gene3D" id="3.30.930.30">
    <property type="match status" value="1"/>
</dbReference>
<name>W2TDK0_NECAM</name>
<dbReference type="GO" id="GO:0006310">
    <property type="term" value="P:DNA recombination"/>
    <property type="evidence" value="ECO:0007669"/>
    <property type="project" value="InterPro"/>
</dbReference>
<proteinExistence type="predicted"/>
<dbReference type="EMBL" id="KI659296">
    <property type="protein sequence ID" value="ETN79898.1"/>
    <property type="molecule type" value="Genomic_DNA"/>
</dbReference>
<feature type="non-terminal residue" evidence="1">
    <location>
        <position position="709"/>
    </location>
</feature>
<evidence type="ECO:0000313" key="2">
    <source>
        <dbReference type="Proteomes" id="UP000053676"/>
    </source>
</evidence>
<dbReference type="Proteomes" id="UP000053676">
    <property type="component" value="Unassembled WGS sequence"/>
</dbReference>